<organism evidence="1 2">
    <name type="scientific">Anaerocolumna cellulosilytica</name>
    <dbReference type="NCBI Taxonomy" id="433286"/>
    <lineage>
        <taxon>Bacteria</taxon>
        <taxon>Bacillati</taxon>
        <taxon>Bacillota</taxon>
        <taxon>Clostridia</taxon>
        <taxon>Lachnospirales</taxon>
        <taxon>Lachnospiraceae</taxon>
        <taxon>Anaerocolumna</taxon>
    </lineage>
</organism>
<evidence type="ECO:0000313" key="2">
    <source>
        <dbReference type="Proteomes" id="UP000515561"/>
    </source>
</evidence>
<name>A0A6S6QYF3_9FIRM</name>
<gene>
    <name evidence="1" type="ORF">acsn021_38220</name>
</gene>
<keyword evidence="2" id="KW-1185">Reference proteome</keyword>
<dbReference type="EMBL" id="AP023367">
    <property type="protein sequence ID" value="BCJ96253.1"/>
    <property type="molecule type" value="Genomic_DNA"/>
</dbReference>
<evidence type="ECO:0000313" key="1">
    <source>
        <dbReference type="EMBL" id="BCJ96253.1"/>
    </source>
</evidence>
<accession>A0A6S6QYF3</accession>
<reference evidence="1 2" key="1">
    <citation type="journal article" date="2016" name="Int. J. Syst. Evol. Microbiol.">
        <title>Descriptions of Anaerotaenia torta gen. nov., sp. nov. and Anaerocolumna cellulosilytica gen. nov., sp. nov. isolated from a methanogenic reactor of cattle waste.</title>
        <authorList>
            <person name="Uek A."/>
            <person name="Ohtaki Y."/>
            <person name="Kaku N."/>
            <person name="Ueki K."/>
        </authorList>
    </citation>
    <scope>NUCLEOTIDE SEQUENCE [LARGE SCALE GENOMIC DNA]</scope>
    <source>
        <strain evidence="1 2">SN021</strain>
    </source>
</reference>
<proteinExistence type="predicted"/>
<dbReference type="AlphaFoldDB" id="A0A6S6QYF3"/>
<sequence length="48" mass="5926">MQENKEKSQRFTTFLLNNTFIESFISLQRLYIRKIHVLHLQYKIRIVS</sequence>
<dbReference type="KEGG" id="acel:acsn021_38220"/>
<dbReference type="Proteomes" id="UP000515561">
    <property type="component" value="Chromosome"/>
</dbReference>
<protein>
    <submittedName>
        <fullName evidence="1">Uncharacterized protein</fullName>
    </submittedName>
</protein>